<name>A0A939JQC3_9ACTN</name>
<dbReference type="Proteomes" id="UP000664781">
    <property type="component" value="Unassembled WGS sequence"/>
</dbReference>
<evidence type="ECO:0000256" key="1">
    <source>
        <dbReference type="SAM" id="MobiDB-lite"/>
    </source>
</evidence>
<evidence type="ECO:0000313" key="2">
    <source>
        <dbReference type="EMBL" id="MBO0657281.1"/>
    </source>
</evidence>
<keyword evidence="3" id="KW-1185">Reference proteome</keyword>
<dbReference type="AlphaFoldDB" id="A0A939JQC3"/>
<accession>A0A939JQC3</accession>
<feature type="region of interest" description="Disordered" evidence="1">
    <location>
        <begin position="87"/>
        <end position="122"/>
    </location>
</feature>
<evidence type="ECO:0000313" key="3">
    <source>
        <dbReference type="Proteomes" id="UP000664781"/>
    </source>
</evidence>
<reference evidence="2" key="1">
    <citation type="submission" date="2021-03" db="EMBL/GenBank/DDBJ databases">
        <title>Streptomyces strains.</title>
        <authorList>
            <person name="Lund M.B."/>
            <person name="Toerring T."/>
        </authorList>
    </citation>
    <scope>NUCLEOTIDE SEQUENCE</scope>
    <source>
        <strain evidence="2">JCM 4242</strain>
    </source>
</reference>
<proteinExistence type="predicted"/>
<sequence length="122" mass="13259">MLAEFGEVLGAVLPRVAHAIGQLDLLLDEVGDDLAFGRHELSGCLHQLPARRTENDGAEADLVQRGRRRGLVDLGERPASLVIGLRTAGDQEQKGPHTRRCAGRRKEGQWPVASAPSSLYEE</sequence>
<comment type="caution">
    <text evidence="2">The sequence shown here is derived from an EMBL/GenBank/DDBJ whole genome shotgun (WGS) entry which is preliminary data.</text>
</comment>
<organism evidence="2 3">
    <name type="scientific">Streptomyces triculaminicus</name>
    <dbReference type="NCBI Taxonomy" id="2816232"/>
    <lineage>
        <taxon>Bacteria</taxon>
        <taxon>Bacillati</taxon>
        <taxon>Actinomycetota</taxon>
        <taxon>Actinomycetes</taxon>
        <taxon>Kitasatosporales</taxon>
        <taxon>Streptomycetaceae</taxon>
        <taxon>Streptomyces</taxon>
    </lineage>
</organism>
<gene>
    <name evidence="2" type="ORF">J1792_32580</name>
</gene>
<protein>
    <submittedName>
        <fullName evidence="2">Uncharacterized protein</fullName>
    </submittedName>
</protein>
<dbReference type="RefSeq" id="WP_207248859.1">
    <property type="nucleotide sequence ID" value="NZ_JAFMOF010000007.1"/>
</dbReference>
<dbReference type="EMBL" id="JAFMOF010000007">
    <property type="protein sequence ID" value="MBO0657281.1"/>
    <property type="molecule type" value="Genomic_DNA"/>
</dbReference>